<dbReference type="Proteomes" id="UP000216225">
    <property type="component" value="Unassembled WGS sequence"/>
</dbReference>
<comment type="similarity">
    <text evidence="1">Belongs to the LysR transcriptional regulatory family.</text>
</comment>
<evidence type="ECO:0000256" key="3">
    <source>
        <dbReference type="ARBA" id="ARBA00023125"/>
    </source>
</evidence>
<gene>
    <name evidence="6" type="ORF">CE154_018520</name>
</gene>
<dbReference type="GO" id="GO:0003677">
    <property type="term" value="F:DNA binding"/>
    <property type="evidence" value="ECO:0007669"/>
    <property type="project" value="UniProtKB-KW"/>
</dbReference>
<dbReference type="Pfam" id="PF00126">
    <property type="entry name" value="HTH_1"/>
    <property type="match status" value="1"/>
</dbReference>
<sequence>MTFNRLHFIRQTDLFTLRLFLSAVEEQQIGRAALRENIAASTATKRIQDFEEIAGVPLLERTPKGVVATAAGEVIARYIRKLFADMDDMRAEITAFSEGLRGEVFVASARSIFVPLLVRELGAFVRDFPQVDLVLRELENTAIVQAVAQGNADIGVFAVAADLDLSGVHAHPYRTDRMVAVVPEAHALAGRSSVSFEDLMTEDLIVVLAMQTAFAKAARRLGREYKPKYSVRSPGVAISLAQARMGVTVQPECEVTQVRLDGVVAIPMTDTWARRIVQIATPRDRTLSPAARALLEQLQSRPADAEPGA</sequence>
<dbReference type="SUPFAM" id="SSF46785">
    <property type="entry name" value="Winged helix' DNA-binding domain"/>
    <property type="match status" value="1"/>
</dbReference>
<comment type="caution">
    <text evidence="6">The sequence shown here is derived from an EMBL/GenBank/DDBJ whole genome shotgun (WGS) entry which is preliminary data.</text>
</comment>
<protein>
    <submittedName>
        <fullName evidence="6">LysR family transcriptional regulator</fullName>
    </submittedName>
</protein>
<feature type="domain" description="HTH lysR-type" evidence="5">
    <location>
        <begin position="17"/>
        <end position="69"/>
    </location>
</feature>
<accession>A0A3R7FDH0</accession>
<proteinExistence type="inferred from homology"/>
<dbReference type="AlphaFoldDB" id="A0A3R7FDH0"/>
<keyword evidence="2" id="KW-0805">Transcription regulation</keyword>
<evidence type="ECO:0000256" key="4">
    <source>
        <dbReference type="ARBA" id="ARBA00023163"/>
    </source>
</evidence>
<dbReference type="PROSITE" id="PS50931">
    <property type="entry name" value="HTH_LYSR"/>
    <property type="match status" value="1"/>
</dbReference>
<dbReference type="PANTHER" id="PTHR30419">
    <property type="entry name" value="HTH-TYPE TRANSCRIPTIONAL REGULATOR YBHD"/>
    <property type="match status" value="1"/>
</dbReference>
<dbReference type="Gene3D" id="1.10.10.10">
    <property type="entry name" value="Winged helix-like DNA-binding domain superfamily/Winged helix DNA-binding domain"/>
    <property type="match status" value="1"/>
</dbReference>
<dbReference type="SUPFAM" id="SSF53850">
    <property type="entry name" value="Periplasmic binding protein-like II"/>
    <property type="match status" value="1"/>
</dbReference>
<dbReference type="InterPro" id="IPR000847">
    <property type="entry name" value="LysR_HTH_N"/>
</dbReference>
<keyword evidence="3" id="KW-0238">DNA-binding</keyword>
<name>A0A3R7FDH0_9BURK</name>
<dbReference type="InterPro" id="IPR005119">
    <property type="entry name" value="LysR_subst-bd"/>
</dbReference>
<dbReference type="EMBL" id="NKDB02000004">
    <property type="protein sequence ID" value="RKJ95104.1"/>
    <property type="molecule type" value="Genomic_DNA"/>
</dbReference>
<evidence type="ECO:0000259" key="5">
    <source>
        <dbReference type="PROSITE" id="PS50931"/>
    </source>
</evidence>
<evidence type="ECO:0000313" key="7">
    <source>
        <dbReference type="Proteomes" id="UP000216225"/>
    </source>
</evidence>
<evidence type="ECO:0000256" key="2">
    <source>
        <dbReference type="ARBA" id="ARBA00023015"/>
    </source>
</evidence>
<evidence type="ECO:0000256" key="1">
    <source>
        <dbReference type="ARBA" id="ARBA00009437"/>
    </source>
</evidence>
<keyword evidence="4" id="KW-0804">Transcription</keyword>
<dbReference type="InterPro" id="IPR050950">
    <property type="entry name" value="HTH-type_LysR_regulators"/>
</dbReference>
<dbReference type="GO" id="GO:0003700">
    <property type="term" value="F:DNA-binding transcription factor activity"/>
    <property type="evidence" value="ECO:0007669"/>
    <property type="project" value="InterPro"/>
</dbReference>
<dbReference type="Gene3D" id="3.40.190.290">
    <property type="match status" value="1"/>
</dbReference>
<evidence type="ECO:0000313" key="6">
    <source>
        <dbReference type="EMBL" id="RKJ95104.1"/>
    </source>
</evidence>
<dbReference type="InterPro" id="IPR036390">
    <property type="entry name" value="WH_DNA-bd_sf"/>
</dbReference>
<dbReference type="GO" id="GO:0005829">
    <property type="term" value="C:cytosol"/>
    <property type="evidence" value="ECO:0007669"/>
    <property type="project" value="TreeGrafter"/>
</dbReference>
<dbReference type="Pfam" id="PF03466">
    <property type="entry name" value="LysR_substrate"/>
    <property type="match status" value="1"/>
</dbReference>
<dbReference type="PANTHER" id="PTHR30419:SF2">
    <property type="entry name" value="LYSR FAMILY TRANSCRIPTIONAL REGULATOR"/>
    <property type="match status" value="1"/>
</dbReference>
<dbReference type="RefSeq" id="WP_094437614.1">
    <property type="nucleotide sequence ID" value="NZ_NKDB02000004.1"/>
</dbReference>
<reference evidence="6 7" key="1">
    <citation type="submission" date="2018-09" db="EMBL/GenBank/DDBJ databases">
        <title>Genome comparison of Alicycliphilus sp. BQ1, a polyurethanolytic bacterium, with its closest phylogenetic relatives Alicycliphilus denitrificans BC and K601, unable to attack polyurethane.</title>
        <authorList>
            <person name="Loza-Tavera H."/>
            <person name="Lozano L."/>
            <person name="Cevallos M."/>
            <person name="Maya-Lucas O."/>
            <person name="Garcia-Mena J."/>
            <person name="Hernandez J."/>
        </authorList>
    </citation>
    <scope>NUCLEOTIDE SEQUENCE [LARGE SCALE GENOMIC DNA]</scope>
    <source>
        <strain evidence="6 7">BQ1</strain>
    </source>
</reference>
<dbReference type="InterPro" id="IPR036388">
    <property type="entry name" value="WH-like_DNA-bd_sf"/>
</dbReference>
<organism evidence="6 7">
    <name type="scientific">Alicycliphilus denitrificans</name>
    <dbReference type="NCBI Taxonomy" id="179636"/>
    <lineage>
        <taxon>Bacteria</taxon>
        <taxon>Pseudomonadati</taxon>
        <taxon>Pseudomonadota</taxon>
        <taxon>Betaproteobacteria</taxon>
        <taxon>Burkholderiales</taxon>
        <taxon>Comamonadaceae</taxon>
        <taxon>Alicycliphilus</taxon>
    </lineage>
</organism>